<keyword evidence="11" id="KW-1185">Reference proteome</keyword>
<dbReference type="AlphaFoldDB" id="A0A1G9BY09"/>
<evidence type="ECO:0000256" key="5">
    <source>
        <dbReference type="ARBA" id="ARBA00022989"/>
    </source>
</evidence>
<evidence type="ECO:0000256" key="3">
    <source>
        <dbReference type="ARBA" id="ARBA00022475"/>
    </source>
</evidence>
<keyword evidence="5 8" id="KW-1133">Transmembrane helix</keyword>
<keyword evidence="3" id="KW-1003">Cell membrane</keyword>
<dbReference type="PANTHER" id="PTHR32322:SF18">
    <property type="entry name" value="S-ADENOSYLMETHIONINE_S-ADENOSYLHOMOCYSTEINE TRANSPORTER"/>
    <property type="match status" value="1"/>
</dbReference>
<dbReference type="Pfam" id="PF00892">
    <property type="entry name" value="EamA"/>
    <property type="match status" value="2"/>
</dbReference>
<feature type="transmembrane region" description="Helical" evidence="8">
    <location>
        <begin position="190"/>
        <end position="212"/>
    </location>
</feature>
<feature type="region of interest" description="Disordered" evidence="7">
    <location>
        <begin position="294"/>
        <end position="318"/>
    </location>
</feature>
<evidence type="ECO:0000313" key="10">
    <source>
        <dbReference type="EMBL" id="SDK44263.1"/>
    </source>
</evidence>
<evidence type="ECO:0000313" key="11">
    <source>
        <dbReference type="Proteomes" id="UP000198701"/>
    </source>
</evidence>
<feature type="transmembrane region" description="Helical" evidence="8">
    <location>
        <begin position="101"/>
        <end position="122"/>
    </location>
</feature>
<keyword evidence="4 8" id="KW-0812">Transmembrane</keyword>
<reference evidence="10 11" key="1">
    <citation type="submission" date="2016-10" db="EMBL/GenBank/DDBJ databases">
        <authorList>
            <person name="de Groot N.N."/>
        </authorList>
    </citation>
    <scope>NUCLEOTIDE SEQUENCE [LARGE SCALE GENOMIC DNA]</scope>
    <source>
        <strain evidence="10 11">CGMCC 1.5382</strain>
    </source>
</reference>
<sequence>MRRPCIVRPVKYSLALVFAALFWAGNYVVGAVAVQSISPLDLNWWRWTLASVPLLVLAQLIEKPDWRAVLRHWPRLLLLAALGLTGYTLLLYGALQFTTPQSASLVNAANPAVMVVLAALLLHERMGWRGILGLLVSLFGVLLVITDGALASVLSLRFNLGDLLMLGAIVVWSLYTIFGRGLKVPPITATAVQAGMVAVLMAPVAVAGGVSWPAEAPIAWALVYIVVFPSIGSYLLWNIGAHGMPAGRAGLYLNLITVFTVVIAVALGAVLTVPQLLGGLIVFAGVALSSLRPARTDAPAPRDAPIEVSPPLPGAKKP</sequence>
<evidence type="ECO:0000256" key="8">
    <source>
        <dbReference type="SAM" id="Phobius"/>
    </source>
</evidence>
<evidence type="ECO:0000256" key="7">
    <source>
        <dbReference type="SAM" id="MobiDB-lite"/>
    </source>
</evidence>
<keyword evidence="6 8" id="KW-0472">Membrane</keyword>
<evidence type="ECO:0000256" key="1">
    <source>
        <dbReference type="ARBA" id="ARBA00004651"/>
    </source>
</evidence>
<dbReference type="PANTHER" id="PTHR32322">
    <property type="entry name" value="INNER MEMBRANE TRANSPORTER"/>
    <property type="match status" value="1"/>
</dbReference>
<dbReference type="SUPFAM" id="SSF103481">
    <property type="entry name" value="Multidrug resistance efflux transporter EmrE"/>
    <property type="match status" value="2"/>
</dbReference>
<evidence type="ECO:0000256" key="4">
    <source>
        <dbReference type="ARBA" id="ARBA00022692"/>
    </source>
</evidence>
<name>A0A1G9BY09_9MICO</name>
<feature type="transmembrane region" description="Helical" evidence="8">
    <location>
        <begin position="249"/>
        <end position="270"/>
    </location>
</feature>
<gene>
    <name evidence="10" type="ORF">SAMN05216282_10668</name>
</gene>
<dbReference type="InterPro" id="IPR037185">
    <property type="entry name" value="EmrE-like"/>
</dbReference>
<dbReference type="InterPro" id="IPR050638">
    <property type="entry name" value="AA-Vitamin_Transporters"/>
</dbReference>
<dbReference type="Proteomes" id="UP000198701">
    <property type="component" value="Unassembled WGS sequence"/>
</dbReference>
<feature type="transmembrane region" description="Helical" evidence="8">
    <location>
        <begin position="218"/>
        <end position="237"/>
    </location>
</feature>
<accession>A0A1G9BY09</accession>
<comment type="subcellular location">
    <subcellularLocation>
        <location evidence="1">Cell membrane</location>
        <topology evidence="1">Multi-pass membrane protein</topology>
    </subcellularLocation>
</comment>
<protein>
    <submittedName>
        <fullName evidence="10">Permease of the drug/metabolite transporter (DMT) superfamily</fullName>
    </submittedName>
</protein>
<evidence type="ECO:0000259" key="9">
    <source>
        <dbReference type="Pfam" id="PF00892"/>
    </source>
</evidence>
<feature type="transmembrane region" description="Helical" evidence="8">
    <location>
        <begin position="12"/>
        <end position="38"/>
    </location>
</feature>
<proteinExistence type="inferred from homology"/>
<dbReference type="GO" id="GO:0005886">
    <property type="term" value="C:plasma membrane"/>
    <property type="evidence" value="ECO:0007669"/>
    <property type="project" value="UniProtKB-SubCell"/>
</dbReference>
<feature type="domain" description="EamA" evidence="9">
    <location>
        <begin position="160"/>
        <end position="290"/>
    </location>
</feature>
<organism evidence="10 11">
    <name type="scientific">Cryobacterium psychrotolerans</name>
    <dbReference type="NCBI Taxonomy" id="386301"/>
    <lineage>
        <taxon>Bacteria</taxon>
        <taxon>Bacillati</taxon>
        <taxon>Actinomycetota</taxon>
        <taxon>Actinomycetes</taxon>
        <taxon>Micrococcales</taxon>
        <taxon>Microbacteriaceae</taxon>
        <taxon>Cryobacterium</taxon>
    </lineage>
</organism>
<feature type="transmembrane region" description="Helical" evidence="8">
    <location>
        <begin position="160"/>
        <end position="178"/>
    </location>
</feature>
<feature type="transmembrane region" description="Helical" evidence="8">
    <location>
        <begin position="134"/>
        <end position="154"/>
    </location>
</feature>
<feature type="compositionally biased region" description="Pro residues" evidence="7">
    <location>
        <begin position="308"/>
        <end position="318"/>
    </location>
</feature>
<feature type="transmembrane region" description="Helical" evidence="8">
    <location>
        <begin position="73"/>
        <end position="95"/>
    </location>
</feature>
<comment type="similarity">
    <text evidence="2">Belongs to the EamA transporter family.</text>
</comment>
<evidence type="ECO:0000256" key="6">
    <source>
        <dbReference type="ARBA" id="ARBA00023136"/>
    </source>
</evidence>
<dbReference type="InterPro" id="IPR000620">
    <property type="entry name" value="EamA_dom"/>
</dbReference>
<feature type="domain" description="EamA" evidence="9">
    <location>
        <begin position="14"/>
        <end position="145"/>
    </location>
</feature>
<evidence type="ECO:0000256" key="2">
    <source>
        <dbReference type="ARBA" id="ARBA00007362"/>
    </source>
</evidence>
<feature type="transmembrane region" description="Helical" evidence="8">
    <location>
        <begin position="44"/>
        <end position="61"/>
    </location>
</feature>
<feature type="compositionally biased region" description="Low complexity" evidence="7">
    <location>
        <begin position="294"/>
        <end position="303"/>
    </location>
</feature>
<dbReference type="Gene3D" id="1.10.3730.20">
    <property type="match status" value="1"/>
</dbReference>
<dbReference type="EMBL" id="FNFU01000006">
    <property type="protein sequence ID" value="SDK44263.1"/>
    <property type="molecule type" value="Genomic_DNA"/>
</dbReference>